<organism evidence="2">
    <name type="scientific">Sarcoptes scabiei</name>
    <name type="common">Itch mite</name>
    <name type="synonym">Acarus scabiei</name>
    <dbReference type="NCBI Taxonomy" id="52283"/>
    <lineage>
        <taxon>Eukaryota</taxon>
        <taxon>Metazoa</taxon>
        <taxon>Ecdysozoa</taxon>
        <taxon>Arthropoda</taxon>
        <taxon>Chelicerata</taxon>
        <taxon>Arachnida</taxon>
        <taxon>Acari</taxon>
        <taxon>Acariformes</taxon>
        <taxon>Sarcoptiformes</taxon>
        <taxon>Astigmata</taxon>
        <taxon>Psoroptidia</taxon>
        <taxon>Sarcoptoidea</taxon>
        <taxon>Sarcoptidae</taxon>
        <taxon>Sarcoptinae</taxon>
        <taxon>Sarcoptes</taxon>
    </lineage>
</organism>
<evidence type="ECO:0000313" key="3">
    <source>
        <dbReference type="EnsemblMetazoa" id="KAF7494560.1"/>
    </source>
</evidence>
<dbReference type="EnsemblMetazoa" id="SSS_3985s_mrna">
    <property type="protein sequence ID" value="KAF7494560.1"/>
    <property type="gene ID" value="SSS_3985"/>
</dbReference>
<dbReference type="EMBL" id="WVUK01000053">
    <property type="protein sequence ID" value="KAF7494560.1"/>
    <property type="molecule type" value="Genomic_DNA"/>
</dbReference>
<evidence type="ECO:0000313" key="4">
    <source>
        <dbReference type="Proteomes" id="UP000070412"/>
    </source>
</evidence>
<name>A0A834RCQ6_SARSC</name>
<feature type="compositionally biased region" description="Polar residues" evidence="1">
    <location>
        <begin position="391"/>
        <end position="407"/>
    </location>
</feature>
<proteinExistence type="predicted"/>
<evidence type="ECO:0000313" key="2">
    <source>
        <dbReference type="EMBL" id="KAF7494560.1"/>
    </source>
</evidence>
<feature type="region of interest" description="Disordered" evidence="1">
    <location>
        <begin position="508"/>
        <end position="531"/>
    </location>
</feature>
<dbReference type="OrthoDB" id="10678785at2759"/>
<reference evidence="2" key="2">
    <citation type="submission" date="2020-01" db="EMBL/GenBank/DDBJ databases">
        <authorList>
            <person name="Korhonen P.K.K."/>
            <person name="Guangxu M.G."/>
            <person name="Wang T.W."/>
            <person name="Stroehlein A.J.S."/>
            <person name="Young N.D."/>
            <person name="Ang C.-S.A."/>
            <person name="Fernando D.W.F."/>
            <person name="Lu H.L."/>
            <person name="Taylor S.T."/>
            <person name="Ehtesham M.E.M."/>
            <person name="Najaraj S.H.N."/>
            <person name="Harsha G.H.G."/>
            <person name="Madugundu A.M."/>
            <person name="Renuse S.R."/>
            <person name="Holt D.H."/>
            <person name="Pandey A.P."/>
            <person name="Papenfuss A.P."/>
            <person name="Gasser R.B.G."/>
            <person name="Fischer K.F."/>
        </authorList>
    </citation>
    <scope>NUCLEOTIDE SEQUENCE</scope>
    <source>
        <strain evidence="2">SSS_KF_BRIS2020</strain>
    </source>
</reference>
<accession>A0A834RCQ6</accession>
<feature type="compositionally biased region" description="Polar residues" evidence="1">
    <location>
        <begin position="513"/>
        <end position="524"/>
    </location>
</feature>
<reference evidence="4" key="1">
    <citation type="journal article" date="2020" name="PLoS Negl. Trop. Dis.">
        <title>High-quality nuclear genome for Sarcoptes scabiei-A critical resource for a neglected parasite.</title>
        <authorList>
            <person name="Korhonen P.K."/>
            <person name="Gasser R.B."/>
            <person name="Ma G."/>
            <person name="Wang T."/>
            <person name="Stroehlein A.J."/>
            <person name="Young N.D."/>
            <person name="Ang C.S."/>
            <person name="Fernando D.D."/>
            <person name="Lu H.C."/>
            <person name="Taylor S."/>
            <person name="Reynolds S.L."/>
            <person name="Mofiz E."/>
            <person name="Najaraj S.H."/>
            <person name="Gowda H."/>
            <person name="Madugundu A."/>
            <person name="Renuse S."/>
            <person name="Holt D."/>
            <person name="Pandey A."/>
            <person name="Papenfuss A.T."/>
            <person name="Fischer K."/>
        </authorList>
    </citation>
    <scope>NUCLEOTIDE SEQUENCE [LARGE SCALE GENOMIC DNA]</scope>
</reference>
<dbReference type="AlphaFoldDB" id="A0A834RCQ6"/>
<gene>
    <name evidence="2" type="ORF">SSS_3985</name>
</gene>
<feature type="compositionally biased region" description="Low complexity" evidence="1">
    <location>
        <begin position="413"/>
        <end position="425"/>
    </location>
</feature>
<evidence type="ECO:0000256" key="1">
    <source>
        <dbReference type="SAM" id="MobiDB-lite"/>
    </source>
</evidence>
<protein>
    <submittedName>
        <fullName evidence="2 3">Uncharacterized protein</fullName>
    </submittedName>
</protein>
<sequence>MNTSTSTPILGSNTLVDSTRESSSNMNFFTMGPSPQDHSCPHPSMHSINDQKSHFSYVSEASMTRKLVRTDSTYEEDSFDESITDLSHMNHRHILRQQWFRKNNLVSRLRRSISTASNSSSSSSGISSNVYSNYNANNNNNNSSSFASSFSSSFSATMSSMSESCDSDPHASCSSPSNNEINDYPKIIRKSSFKNKFMHCYRLYNKTRRLSLQLKNIELSKNSKLWLTRSSFRPSMKYSMSCYSLGTRQDRKYLYAMATLLTKSNPSSPDKILGYVRSGRQNDQLPAQHPQLILNQESNSPSNFTGSNLVRSKSLDDLNTLFYCPNQNLSGCLMSSVGTEHFNALSTNNPTISNPYVPGATNIDSQLGQLSNPPISLIHYSSFNRICDLSSKPQGIDNSQSSHNMSEQMRGPQAQIQQSSSSTSSPLGFFSQPNSLQQSIDQQRTLSFLISSLNRVGVERRCDGGPSISSEGIDADPINVDDNVCNNNNNNNEMNDLNDNNNTQNLGLKDSSLIPTTDNDSSCDIDSVMKK</sequence>
<dbReference type="Proteomes" id="UP000070412">
    <property type="component" value="Unassembled WGS sequence"/>
</dbReference>
<reference evidence="3" key="3">
    <citation type="submission" date="2022-06" db="UniProtKB">
        <authorList>
            <consortium name="EnsemblMetazoa"/>
        </authorList>
    </citation>
    <scope>IDENTIFICATION</scope>
</reference>
<feature type="region of interest" description="Disordered" evidence="1">
    <location>
        <begin position="1"/>
        <end position="23"/>
    </location>
</feature>
<feature type="region of interest" description="Disordered" evidence="1">
    <location>
        <begin position="391"/>
        <end position="433"/>
    </location>
</feature>
<keyword evidence="4" id="KW-1185">Reference proteome</keyword>